<dbReference type="AlphaFoldDB" id="A0AAQ3RSC0"/>
<evidence type="ECO:0000313" key="3">
    <source>
        <dbReference type="Proteomes" id="UP001374535"/>
    </source>
</evidence>
<accession>A0AAQ3RSC0</accession>
<keyword evidence="3" id="KW-1185">Reference proteome</keyword>
<protein>
    <recommendedName>
        <fullName evidence="4">Aminotransferase-like plant mobile domain-containing protein</fullName>
    </recommendedName>
</protein>
<sequence length="950" mass="107360">MAWGLVLRSETLKLYVDPRMIVMEEGGTRSMVSGVQDGMKRFPFLPLSLFHHIYTFPLLCSHFSIFVLTIVAPSFLSALDLVLNFLCSRSQTVLLHLVVVGCVCLRCKMDASTHHGSSTSKLTVQQSFSTNYISTLNNQLTQEHRSVIYGIPFHWFLDLSPKVRITRNILSELVVKWVDSGGSFLIGDKLVPMTENDFCLGLGLSTDGKDLNLKENFKRTSCVKYVGKDTKDLDLVYKCLMRKRKKKIPCSDFCSLYILVGISELLFPNRSRRVFPLLYEIVDSLSGLGNFCWGSLVWFEERKRHKQHLRRWLYLHAAVWFCENFMPPKIHKFPRILHWMNVHLRDNVVKRALESGVVHHDVDVDVMNDDKDEQPSPKMKDEKPPSTKKLLKRKLKESVMRTMKHQQNLVAELKREVLVFSLISQLNQKRATKNHNRSLISQLNQKRATKNLLAKPFCHLSSFIAKPLKAGFLGKWWVLADRRTETFRPERSCVENSERFCLFAVDVLELKWYCVWVPKILKKPTLLRKGMEKLWCVWRMRASMDASDIIEMNSKLKLTHQNRISKTPFKICLRIHDSIQLNLNLLKLLVRRWIPQHQSFFVRQQMGLGAGGVEVPSNDSIVGKVGLHISDCRNTSLTDLLQVFNVLVHNDDVDVDDLWAYERLGLYAHSSHRVFPRILRFHSLDYDIKQIDALLKKGEVHFDWYLSSEDRINPIIRATLNLDVGGRGEGSSPEGEAVEKEGDESSKGSTLAGLDTIRRNNLRIRTIRKELAAVRKELQDLRKLRNFGYVDKQGVEVADEDCAPAEVSGEAADQVFGEANEAAGDEAAGEASEAAAAKVAGIEGPTNEEAADEGPANEGPKLGADEAAHALGEEAAHEASDAHDEGEVDPDADGFASASGPIIDIGDDEDGGEVEPNVVLPLPTYNGDPRTTVNSDTLYNTVTRRDVEVR</sequence>
<feature type="region of interest" description="Disordered" evidence="1">
    <location>
        <begin position="366"/>
        <end position="387"/>
    </location>
</feature>
<feature type="compositionally biased region" description="Basic and acidic residues" evidence="1">
    <location>
        <begin position="373"/>
        <end position="385"/>
    </location>
</feature>
<dbReference type="Proteomes" id="UP001374535">
    <property type="component" value="Chromosome 7"/>
</dbReference>
<feature type="region of interest" description="Disordered" evidence="1">
    <location>
        <begin position="846"/>
        <end position="935"/>
    </location>
</feature>
<name>A0AAQ3RSC0_VIGMU</name>
<reference evidence="2 3" key="1">
    <citation type="journal article" date="2023" name="Life. Sci Alliance">
        <title>Evolutionary insights into 3D genome organization and epigenetic landscape of Vigna mungo.</title>
        <authorList>
            <person name="Junaid A."/>
            <person name="Singh B."/>
            <person name="Bhatia S."/>
        </authorList>
    </citation>
    <scope>NUCLEOTIDE SEQUENCE [LARGE SCALE GENOMIC DNA]</scope>
    <source>
        <strain evidence="2">Urdbean</strain>
    </source>
</reference>
<organism evidence="2 3">
    <name type="scientific">Vigna mungo</name>
    <name type="common">Black gram</name>
    <name type="synonym">Phaseolus mungo</name>
    <dbReference type="NCBI Taxonomy" id="3915"/>
    <lineage>
        <taxon>Eukaryota</taxon>
        <taxon>Viridiplantae</taxon>
        <taxon>Streptophyta</taxon>
        <taxon>Embryophyta</taxon>
        <taxon>Tracheophyta</taxon>
        <taxon>Spermatophyta</taxon>
        <taxon>Magnoliopsida</taxon>
        <taxon>eudicotyledons</taxon>
        <taxon>Gunneridae</taxon>
        <taxon>Pentapetalae</taxon>
        <taxon>rosids</taxon>
        <taxon>fabids</taxon>
        <taxon>Fabales</taxon>
        <taxon>Fabaceae</taxon>
        <taxon>Papilionoideae</taxon>
        <taxon>50 kb inversion clade</taxon>
        <taxon>NPAAA clade</taxon>
        <taxon>indigoferoid/millettioid clade</taxon>
        <taxon>Phaseoleae</taxon>
        <taxon>Vigna</taxon>
    </lineage>
</organism>
<feature type="compositionally biased region" description="Basic and acidic residues" evidence="1">
    <location>
        <begin position="737"/>
        <end position="746"/>
    </location>
</feature>
<evidence type="ECO:0000256" key="1">
    <source>
        <dbReference type="SAM" id="MobiDB-lite"/>
    </source>
</evidence>
<evidence type="ECO:0000313" key="2">
    <source>
        <dbReference type="EMBL" id="WVZ02749.1"/>
    </source>
</evidence>
<gene>
    <name evidence="2" type="ORF">V8G54_023555</name>
</gene>
<feature type="compositionally biased region" description="Basic and acidic residues" evidence="1">
    <location>
        <begin position="863"/>
        <end position="885"/>
    </location>
</feature>
<evidence type="ECO:0008006" key="4">
    <source>
        <dbReference type="Google" id="ProtNLM"/>
    </source>
</evidence>
<feature type="region of interest" description="Disordered" evidence="1">
    <location>
        <begin position="726"/>
        <end position="752"/>
    </location>
</feature>
<proteinExistence type="predicted"/>
<dbReference type="EMBL" id="CP144694">
    <property type="protein sequence ID" value="WVZ02749.1"/>
    <property type="molecule type" value="Genomic_DNA"/>
</dbReference>